<accession>A0A3D6BQY0</accession>
<sequence>MLKIKYPKEPKDLLKFEESYYLCLDKSRQQEIDKHLANLLHNGEILTLKILVKLSFDELIDIEPRFVTYCKTRDKIITKKKKQVYVNDFLELFNYKKNQPSIAAFFMRQNSFKLNVCHYCGIDYVNAFKDIEDYQDGKHFINKASIRDLQYIKGIGSVTANSIISNRPYSNVSELKCSKTIKKVINDFNFSNSHNHFTLDHVLPQKTHRFYSLCLYNLVPSCYSCNSKFKGFMSFKINNDLKNVSPTSGSYSLNDDFRFQIYYPNIKFNDIKDVSEFVLERKIFRNNNHLENYFEMFKIGGRYSFQKVQILSLIENKINYPPSKIRELSKKTGLSINEINKRIFGKELFNESFSNQPMIKLKRDVAKNIKIKGVI</sequence>
<dbReference type="Proteomes" id="UP000263268">
    <property type="component" value="Unassembled WGS sequence"/>
</dbReference>
<reference evidence="1 2" key="1">
    <citation type="journal article" date="2018" name="Nat. Biotechnol.">
        <title>A standardized bacterial taxonomy based on genome phylogeny substantially revises the tree of life.</title>
        <authorList>
            <person name="Parks D.H."/>
            <person name="Chuvochina M."/>
            <person name="Waite D.W."/>
            <person name="Rinke C."/>
            <person name="Skarshewski A."/>
            <person name="Chaumeil P.A."/>
            <person name="Hugenholtz P."/>
        </authorList>
    </citation>
    <scope>NUCLEOTIDE SEQUENCE [LARGE SCALE GENOMIC DNA]</scope>
    <source>
        <strain evidence="1">UBA10227</strain>
    </source>
</reference>
<dbReference type="AlphaFoldDB" id="A0A3D6BQY0"/>
<dbReference type="Pfam" id="PF12836">
    <property type="entry name" value="HHH_3"/>
    <property type="match status" value="1"/>
</dbReference>
<organism evidence="1 2">
    <name type="scientific">Xanthomarina gelatinilytica</name>
    <dbReference type="NCBI Taxonomy" id="1137281"/>
    <lineage>
        <taxon>Bacteria</taxon>
        <taxon>Pseudomonadati</taxon>
        <taxon>Bacteroidota</taxon>
        <taxon>Flavobacteriia</taxon>
        <taxon>Flavobacteriales</taxon>
        <taxon>Flavobacteriaceae</taxon>
        <taxon>Xanthomarina</taxon>
    </lineage>
</organism>
<evidence type="ECO:0000313" key="1">
    <source>
        <dbReference type="EMBL" id="HCY80609.1"/>
    </source>
</evidence>
<dbReference type="EMBL" id="DPRK01000046">
    <property type="protein sequence ID" value="HCY80609.1"/>
    <property type="molecule type" value="Genomic_DNA"/>
</dbReference>
<evidence type="ECO:0000313" key="2">
    <source>
        <dbReference type="Proteomes" id="UP000263268"/>
    </source>
</evidence>
<comment type="caution">
    <text evidence="1">The sequence shown here is derived from an EMBL/GenBank/DDBJ whole genome shotgun (WGS) entry which is preliminary data.</text>
</comment>
<protein>
    <submittedName>
        <fullName evidence="1">Uncharacterized protein</fullName>
    </submittedName>
</protein>
<proteinExistence type="predicted"/>
<dbReference type="Gene3D" id="1.10.150.320">
    <property type="entry name" value="Photosystem II 12 kDa extrinsic protein"/>
    <property type="match status" value="1"/>
</dbReference>
<dbReference type="SUPFAM" id="SSF81585">
    <property type="entry name" value="PsbU/PolX domain-like"/>
    <property type="match status" value="1"/>
</dbReference>
<gene>
    <name evidence="1" type="ORF">DHV22_02880</name>
</gene>
<name>A0A3D6BQY0_9FLAO</name>